<dbReference type="GO" id="GO:0016787">
    <property type="term" value="F:hydrolase activity"/>
    <property type="evidence" value="ECO:0007669"/>
    <property type="project" value="UniProtKB-KW"/>
</dbReference>
<evidence type="ECO:0000313" key="2">
    <source>
        <dbReference type="EMBL" id="GAA4511865.1"/>
    </source>
</evidence>
<organism evidence="2 3">
    <name type="scientific">Sphingobacterium thermophilum</name>
    <dbReference type="NCBI Taxonomy" id="768534"/>
    <lineage>
        <taxon>Bacteria</taxon>
        <taxon>Pseudomonadati</taxon>
        <taxon>Bacteroidota</taxon>
        <taxon>Sphingobacteriia</taxon>
        <taxon>Sphingobacteriales</taxon>
        <taxon>Sphingobacteriaceae</taxon>
        <taxon>Sphingobacterium</taxon>
    </lineage>
</organism>
<keyword evidence="2" id="KW-0378">Hydrolase</keyword>
<keyword evidence="3" id="KW-1185">Reference proteome</keyword>
<dbReference type="RefSeq" id="WP_345064296.1">
    <property type="nucleotide sequence ID" value="NZ_BAABGR010000006.1"/>
</dbReference>
<protein>
    <submittedName>
        <fullName evidence="2">Serine hydrolase</fullName>
    </submittedName>
</protein>
<dbReference type="Proteomes" id="UP001500394">
    <property type="component" value="Unassembled WGS sequence"/>
</dbReference>
<name>A0ABP8QWG8_9SPHI</name>
<dbReference type="EMBL" id="BAABGR010000006">
    <property type="protein sequence ID" value="GAA4511865.1"/>
    <property type="molecule type" value="Genomic_DNA"/>
</dbReference>
<dbReference type="InterPro" id="IPR050789">
    <property type="entry name" value="Diverse_Enzym_Activities"/>
</dbReference>
<dbReference type="PANTHER" id="PTHR43283">
    <property type="entry name" value="BETA-LACTAMASE-RELATED"/>
    <property type="match status" value="1"/>
</dbReference>
<dbReference type="Pfam" id="PF00144">
    <property type="entry name" value="Beta-lactamase"/>
    <property type="match status" value="1"/>
</dbReference>
<dbReference type="InterPro" id="IPR001466">
    <property type="entry name" value="Beta-lactam-related"/>
</dbReference>
<evidence type="ECO:0000313" key="3">
    <source>
        <dbReference type="Proteomes" id="UP001500394"/>
    </source>
</evidence>
<dbReference type="SUPFAM" id="SSF56601">
    <property type="entry name" value="beta-lactamase/transpeptidase-like"/>
    <property type="match status" value="1"/>
</dbReference>
<proteinExistence type="predicted"/>
<sequence length="320" mass="36387">MSKLLDKTVDILKGEYANISGLLIAKDGEIRYEFFAHPSEKDRKLHVASVTKSIFSLLVGIALDRKHIASVHEKVIDFFPELKINSRNKTLAQLEIKHLLTMTAPYKFRSEPYSKVFSTQNWGLTALHLLGGKRPIGEFQYTTVGIQVLASLLERAIGINIHAFATKYLFEPLNITTPETLTIDSRETYFHFIKNQYANCWAADPQGTNTSGWGLMLSVYDMLKIGQLCLQQGCWEGTTIVSPQWIEVSTSPHSSWDNKNYGYLWWILDKGKFAAIGDGGNIIYIHCKKRLVIAIASHFVPKPKDRIDFIERHLIPLYKL</sequence>
<comment type="caution">
    <text evidence="2">The sequence shown here is derived from an EMBL/GenBank/DDBJ whole genome shotgun (WGS) entry which is preliminary data.</text>
</comment>
<dbReference type="InterPro" id="IPR012338">
    <property type="entry name" value="Beta-lactam/transpept-like"/>
</dbReference>
<reference evidence="3" key="1">
    <citation type="journal article" date="2019" name="Int. J. Syst. Evol. Microbiol.">
        <title>The Global Catalogue of Microorganisms (GCM) 10K type strain sequencing project: providing services to taxonomists for standard genome sequencing and annotation.</title>
        <authorList>
            <consortium name="The Broad Institute Genomics Platform"/>
            <consortium name="The Broad Institute Genome Sequencing Center for Infectious Disease"/>
            <person name="Wu L."/>
            <person name="Ma J."/>
        </authorList>
    </citation>
    <scope>NUCLEOTIDE SEQUENCE [LARGE SCALE GENOMIC DNA]</scope>
    <source>
        <strain evidence="3">JCM 17858</strain>
    </source>
</reference>
<gene>
    <name evidence="2" type="ORF">GCM10023173_05150</name>
</gene>
<evidence type="ECO:0000259" key="1">
    <source>
        <dbReference type="Pfam" id="PF00144"/>
    </source>
</evidence>
<feature type="domain" description="Beta-lactamase-related" evidence="1">
    <location>
        <begin position="22"/>
        <end position="306"/>
    </location>
</feature>
<dbReference type="Gene3D" id="3.40.710.10">
    <property type="entry name" value="DD-peptidase/beta-lactamase superfamily"/>
    <property type="match status" value="1"/>
</dbReference>
<accession>A0ABP8QWG8</accession>
<dbReference type="PANTHER" id="PTHR43283:SF7">
    <property type="entry name" value="BETA-LACTAMASE-RELATED DOMAIN-CONTAINING PROTEIN"/>
    <property type="match status" value="1"/>
</dbReference>